<keyword evidence="3" id="KW-1185">Reference proteome</keyword>
<name>A0A0F6SDM3_9BACT</name>
<feature type="region of interest" description="Disordered" evidence="1">
    <location>
        <begin position="242"/>
        <end position="289"/>
    </location>
</feature>
<accession>A0A0F6SDM3</accession>
<evidence type="ECO:0000313" key="2">
    <source>
        <dbReference type="EMBL" id="AKF03694.1"/>
    </source>
</evidence>
<evidence type="ECO:0000256" key="1">
    <source>
        <dbReference type="SAM" id="MobiDB-lite"/>
    </source>
</evidence>
<dbReference type="AlphaFoldDB" id="A0A0F6SDM3"/>
<protein>
    <submittedName>
        <fullName evidence="2">Uncharacterized protein</fullName>
    </submittedName>
</protein>
<dbReference type="RefSeq" id="WP_053231126.1">
    <property type="nucleotide sequence ID" value="NZ_CP011125.1"/>
</dbReference>
<sequence length="289" mass="30986">MPESPRDEIIFSPASPTPKEALDRKRELLASVLPSALPSVLGLEPSAAAGIVMGSLPRIAKHRAAMGAQFGEDGLAIVDDLLVVAHAAVQADVELTASDSASDMAEPFAELAQDHKLLLTDCDSLANRKLLDPARVDLGRPVQGYRTVINSTLVLVALLRESWATLRSKTPLTVEDIDRAERRATGLLHRLNAREQGSTRLPAADMRSRALGLLVKTYGEARRMLTYVRWWEGDADSIAPSLWSGRRRSSSGRGTDTPPAGEDTQPATPVVPVVPIPTPGPIGDGPFTE</sequence>
<dbReference type="STRING" id="927083.DB32_000843"/>
<reference evidence="2 3" key="1">
    <citation type="submission" date="2015-03" db="EMBL/GenBank/DDBJ databases">
        <title>Genome assembly of Sandaracinus amylolyticus DSM 53668.</title>
        <authorList>
            <person name="Sharma G."/>
            <person name="Subramanian S."/>
        </authorList>
    </citation>
    <scope>NUCLEOTIDE SEQUENCE [LARGE SCALE GENOMIC DNA]</scope>
    <source>
        <strain evidence="2 3">DSM 53668</strain>
    </source>
</reference>
<dbReference type="Proteomes" id="UP000034883">
    <property type="component" value="Chromosome"/>
</dbReference>
<dbReference type="EMBL" id="CP011125">
    <property type="protein sequence ID" value="AKF03694.1"/>
    <property type="molecule type" value="Genomic_DNA"/>
</dbReference>
<proteinExistence type="predicted"/>
<dbReference type="OrthoDB" id="5511309at2"/>
<dbReference type="KEGG" id="samy:DB32_000843"/>
<gene>
    <name evidence="2" type="ORF">DB32_000843</name>
</gene>
<organism evidence="2 3">
    <name type="scientific">Sandaracinus amylolyticus</name>
    <dbReference type="NCBI Taxonomy" id="927083"/>
    <lineage>
        <taxon>Bacteria</taxon>
        <taxon>Pseudomonadati</taxon>
        <taxon>Myxococcota</taxon>
        <taxon>Polyangia</taxon>
        <taxon>Polyangiales</taxon>
        <taxon>Sandaracinaceae</taxon>
        <taxon>Sandaracinus</taxon>
    </lineage>
</organism>
<evidence type="ECO:0000313" key="3">
    <source>
        <dbReference type="Proteomes" id="UP000034883"/>
    </source>
</evidence>